<dbReference type="PANTHER" id="PTHR24321">
    <property type="entry name" value="DEHYDROGENASES, SHORT CHAIN"/>
    <property type="match status" value="1"/>
</dbReference>
<accession>A0A0G4PAR6</accession>
<evidence type="ECO:0000256" key="1">
    <source>
        <dbReference type="ARBA" id="ARBA00006484"/>
    </source>
</evidence>
<organism evidence="4 5">
    <name type="scientific">Penicillium camemberti (strain FM 013)</name>
    <dbReference type="NCBI Taxonomy" id="1429867"/>
    <lineage>
        <taxon>Eukaryota</taxon>
        <taxon>Fungi</taxon>
        <taxon>Dikarya</taxon>
        <taxon>Ascomycota</taxon>
        <taxon>Pezizomycotina</taxon>
        <taxon>Eurotiomycetes</taxon>
        <taxon>Eurotiomycetidae</taxon>
        <taxon>Eurotiales</taxon>
        <taxon>Aspergillaceae</taxon>
        <taxon>Penicillium</taxon>
    </lineage>
</organism>
<keyword evidence="5" id="KW-1185">Reference proteome</keyword>
<dbReference type="AlphaFoldDB" id="A0A0G4PAR6"/>
<evidence type="ECO:0000313" key="4">
    <source>
        <dbReference type="EMBL" id="CRL23412.1"/>
    </source>
</evidence>
<dbReference type="PRINTS" id="PR00080">
    <property type="entry name" value="SDRFAMILY"/>
</dbReference>
<dbReference type="PANTHER" id="PTHR24321:SF8">
    <property type="entry name" value="ESTRADIOL 17-BETA-DEHYDROGENASE 8-RELATED"/>
    <property type="match status" value="1"/>
</dbReference>
<dbReference type="Gene3D" id="3.40.50.720">
    <property type="entry name" value="NAD(P)-binding Rossmann-like Domain"/>
    <property type="match status" value="1"/>
</dbReference>
<keyword evidence="3" id="KW-0560">Oxidoreductase</keyword>
<evidence type="ECO:0000256" key="2">
    <source>
        <dbReference type="ARBA" id="ARBA00022857"/>
    </source>
</evidence>
<sequence length="470" mass="51404">MYAIEMASFQDKVIAITGAASGMGLATAKLLASRGAMISLADINEKALEQAIQSLPNSERHMTTAIDVRNRKSVDGWIQSTVDRLGKLDGAVNMAGIITPAAPITEETDENWDFTFSVNTRGVFFCLRAELTAMKAGGSIVSATSVFGQMGAPGVSAYCASKAAVIGLSQTAAKENQHIRVNCISPGSVNTPLSAGEDPEDVKRGLQKTAQKRQAEPVEIATVIAFLLSEEASFVTGAVYNVDGDIYHGGKTKLDKGDKVSFDKPTPSQWVIGKQVNEHSYQSAERRFTSYLDAYRFLTANYSKNTPTLLAYKRGTQPTGGLIPGGHITWIVWEKAPGKSLGRPKSAFVYWDMPADERKLVHEAFLREFPSVNNIPTTVGYPGKANDIIISKIMKMGYFPEKPSPFSLICDKDTGRLYFVGFRDSMPFKANERSGKPDEAWLPNFDLASPPQKSYKWKKHYKGNMAGWKL</sequence>
<dbReference type="PROSITE" id="PS00061">
    <property type="entry name" value="ADH_SHORT"/>
    <property type="match status" value="1"/>
</dbReference>
<evidence type="ECO:0000256" key="3">
    <source>
        <dbReference type="ARBA" id="ARBA00023002"/>
    </source>
</evidence>
<dbReference type="Proteomes" id="UP000053732">
    <property type="component" value="Unassembled WGS sequence"/>
</dbReference>
<dbReference type="InterPro" id="IPR020904">
    <property type="entry name" value="Sc_DH/Rdtase_CS"/>
</dbReference>
<keyword evidence="2" id="KW-0521">NADP</keyword>
<dbReference type="InterPro" id="IPR036291">
    <property type="entry name" value="NAD(P)-bd_dom_sf"/>
</dbReference>
<reference evidence="4 5" key="1">
    <citation type="journal article" date="2014" name="Nat. Commun.">
        <title>Multiple recent horizontal transfers of a large genomic region in cheese making fungi.</title>
        <authorList>
            <person name="Cheeseman K."/>
            <person name="Ropars J."/>
            <person name="Renault P."/>
            <person name="Dupont J."/>
            <person name="Gouzy J."/>
            <person name="Branca A."/>
            <person name="Abraham A.L."/>
            <person name="Ceppi M."/>
            <person name="Conseiller E."/>
            <person name="Debuchy R."/>
            <person name="Malagnac F."/>
            <person name="Goarin A."/>
            <person name="Silar P."/>
            <person name="Lacoste S."/>
            <person name="Sallet E."/>
            <person name="Bensimon A."/>
            <person name="Giraud T."/>
            <person name="Brygoo Y."/>
        </authorList>
    </citation>
    <scope>NUCLEOTIDE SEQUENCE [LARGE SCALE GENOMIC DNA]</scope>
    <source>
        <strain evidence="5">FM 013</strain>
    </source>
</reference>
<dbReference type="GO" id="GO:0016491">
    <property type="term" value="F:oxidoreductase activity"/>
    <property type="evidence" value="ECO:0007669"/>
    <property type="project" value="UniProtKB-KW"/>
</dbReference>
<gene>
    <name evidence="4" type="ORF">PCAMFM013_S009g000352</name>
</gene>
<dbReference type="Pfam" id="PF13561">
    <property type="entry name" value="adh_short_C2"/>
    <property type="match status" value="1"/>
</dbReference>
<protein>
    <submittedName>
        <fullName evidence="4">Short-chain dehydrogenase/reductase SDR</fullName>
    </submittedName>
</protein>
<name>A0A0G4PAR6_PENC3</name>
<dbReference type="InterPro" id="IPR002347">
    <property type="entry name" value="SDR_fam"/>
</dbReference>
<dbReference type="STRING" id="1429867.A0A0G4PAR6"/>
<dbReference type="EMBL" id="HG793142">
    <property type="protein sequence ID" value="CRL23412.1"/>
    <property type="molecule type" value="Genomic_DNA"/>
</dbReference>
<proteinExistence type="inferred from homology"/>
<dbReference type="CDD" id="cd05233">
    <property type="entry name" value="SDR_c"/>
    <property type="match status" value="1"/>
</dbReference>
<dbReference type="FunFam" id="3.40.50.720:FF:000084">
    <property type="entry name" value="Short-chain dehydrogenase reductase"/>
    <property type="match status" value="1"/>
</dbReference>
<evidence type="ECO:0000313" key="5">
    <source>
        <dbReference type="Proteomes" id="UP000053732"/>
    </source>
</evidence>
<dbReference type="PRINTS" id="PR00081">
    <property type="entry name" value="GDHRDH"/>
</dbReference>
<dbReference type="SUPFAM" id="SSF51735">
    <property type="entry name" value="NAD(P)-binding Rossmann-fold domains"/>
    <property type="match status" value="1"/>
</dbReference>
<comment type="similarity">
    <text evidence="1">Belongs to the short-chain dehydrogenases/reductases (SDR) family.</text>
</comment>